<dbReference type="Proteomes" id="UP000294862">
    <property type="component" value="Unassembled WGS sequence"/>
</dbReference>
<protein>
    <submittedName>
        <fullName evidence="1">Uncharacterized protein</fullName>
    </submittedName>
</protein>
<reference evidence="1 2" key="1">
    <citation type="journal article" date="2015" name="Stand. Genomic Sci.">
        <title>Genomic Encyclopedia of Bacterial and Archaeal Type Strains, Phase III: the genomes of soil and plant-associated and newly described type strains.</title>
        <authorList>
            <person name="Whitman W.B."/>
            <person name="Woyke T."/>
            <person name="Klenk H.P."/>
            <person name="Zhou Y."/>
            <person name="Lilburn T.G."/>
            <person name="Beck B.J."/>
            <person name="De Vos P."/>
            <person name="Vandamme P."/>
            <person name="Eisen J.A."/>
            <person name="Garrity G."/>
            <person name="Hugenholtz P."/>
            <person name="Kyrpides N.C."/>
        </authorList>
    </citation>
    <scope>NUCLEOTIDE SEQUENCE [LARGE SCALE GENOMIC DNA]</scope>
    <source>
        <strain evidence="1 2">A3</strain>
    </source>
</reference>
<dbReference type="RefSeq" id="WP_131999140.1">
    <property type="nucleotide sequence ID" value="NZ_JACGXM010000006.1"/>
</dbReference>
<evidence type="ECO:0000313" key="2">
    <source>
        <dbReference type="Proteomes" id="UP000294862"/>
    </source>
</evidence>
<gene>
    <name evidence="1" type="ORF">EV148_107202</name>
</gene>
<accession>A0A4R2I476</accession>
<dbReference type="EMBL" id="SLWQ01000007">
    <property type="protein sequence ID" value="TCO38914.1"/>
    <property type="molecule type" value="Genomic_DNA"/>
</dbReference>
<dbReference type="AlphaFoldDB" id="A0A4R2I476"/>
<comment type="caution">
    <text evidence="1">The sequence shown here is derived from an EMBL/GenBank/DDBJ whole genome shotgun (WGS) entry which is preliminary data.</text>
</comment>
<sequence>MHSSGKDLLFMHGHIVDADLARRLAGAGQPVPSTPRARFPSWLRRFADLLGWLGCGAVRAWPN</sequence>
<proteinExistence type="predicted"/>
<keyword evidence="2" id="KW-1185">Reference proteome</keyword>
<dbReference type="OrthoDB" id="5957554at2"/>
<name>A0A4R2I476_9GAMM</name>
<evidence type="ECO:0000313" key="1">
    <source>
        <dbReference type="EMBL" id="TCO38914.1"/>
    </source>
</evidence>
<organism evidence="1 2">
    <name type="scientific">Dokdonella fugitiva</name>
    <dbReference type="NCBI Taxonomy" id="328517"/>
    <lineage>
        <taxon>Bacteria</taxon>
        <taxon>Pseudomonadati</taxon>
        <taxon>Pseudomonadota</taxon>
        <taxon>Gammaproteobacteria</taxon>
        <taxon>Lysobacterales</taxon>
        <taxon>Rhodanobacteraceae</taxon>
        <taxon>Dokdonella</taxon>
    </lineage>
</organism>